<dbReference type="InterPro" id="IPR042099">
    <property type="entry name" value="ANL_N_sf"/>
</dbReference>
<dbReference type="Gene3D" id="3.30.300.30">
    <property type="match status" value="1"/>
</dbReference>
<dbReference type="PANTHER" id="PTHR45527:SF1">
    <property type="entry name" value="FATTY ACID SYNTHASE"/>
    <property type="match status" value="1"/>
</dbReference>
<dbReference type="Proteomes" id="UP000095349">
    <property type="component" value="Chromosome"/>
</dbReference>
<dbReference type="Gene3D" id="3.40.50.12780">
    <property type="entry name" value="N-terminal domain of ligase-like"/>
    <property type="match status" value="1"/>
</dbReference>
<dbReference type="EMBL" id="CP017316">
    <property type="protein sequence ID" value="AOT57673.1"/>
    <property type="molecule type" value="Genomic_DNA"/>
</dbReference>
<proteinExistence type="predicted"/>
<dbReference type="OrthoDB" id="2472181at2"/>
<evidence type="ECO:0000313" key="2">
    <source>
        <dbReference type="EMBL" id="AOT57673.1"/>
    </source>
</evidence>
<dbReference type="GO" id="GO:0005737">
    <property type="term" value="C:cytoplasm"/>
    <property type="evidence" value="ECO:0007669"/>
    <property type="project" value="TreeGrafter"/>
</dbReference>
<dbReference type="GO" id="GO:0043041">
    <property type="term" value="P:amino acid activation for nonribosomal peptide biosynthetic process"/>
    <property type="evidence" value="ECO:0007669"/>
    <property type="project" value="TreeGrafter"/>
</dbReference>
<keyword evidence="3" id="KW-1185">Reference proteome</keyword>
<dbReference type="GO" id="GO:0031177">
    <property type="term" value="F:phosphopantetheine binding"/>
    <property type="evidence" value="ECO:0007669"/>
    <property type="project" value="TreeGrafter"/>
</dbReference>
<evidence type="ECO:0000259" key="1">
    <source>
        <dbReference type="Pfam" id="PF00501"/>
    </source>
</evidence>
<dbReference type="STRING" id="285473.A4G23_00463"/>
<dbReference type="InterPro" id="IPR000873">
    <property type="entry name" value="AMP-dep_synth/lig_dom"/>
</dbReference>
<dbReference type="NCBIfam" id="TIGR01733">
    <property type="entry name" value="AA-adenyl-dom"/>
    <property type="match status" value="1"/>
</dbReference>
<accession>A0A1D8FWU6</accession>
<dbReference type="InterPro" id="IPR020845">
    <property type="entry name" value="AMP-binding_CS"/>
</dbReference>
<dbReference type="PATRIC" id="fig|285473.5.peg.505"/>
<dbReference type="InterPro" id="IPR045851">
    <property type="entry name" value="AMP-bd_C_sf"/>
</dbReference>
<feature type="domain" description="AMP-dependent synthetase/ligase" evidence="1">
    <location>
        <begin position="24"/>
        <end position="372"/>
    </location>
</feature>
<name>A0A1D8FWU6_9ACTN</name>
<protein>
    <submittedName>
        <fullName evidence="2">Surfactin synthase subunit 2</fullName>
    </submittedName>
</protein>
<dbReference type="PROSITE" id="PS00455">
    <property type="entry name" value="AMP_BINDING"/>
    <property type="match status" value="1"/>
</dbReference>
<reference evidence="2 3" key="1">
    <citation type="submission" date="2016-09" db="EMBL/GenBank/DDBJ databases">
        <title>Streptomyces rubrolavendulae MJM4426 Genome sequencing and assembly.</title>
        <authorList>
            <person name="Kim J.-G."/>
        </authorList>
    </citation>
    <scope>NUCLEOTIDE SEQUENCE [LARGE SCALE GENOMIC DNA]</scope>
    <source>
        <strain evidence="2 3">MJM4426</strain>
    </source>
</reference>
<dbReference type="Pfam" id="PF00501">
    <property type="entry name" value="AMP-binding"/>
    <property type="match status" value="1"/>
</dbReference>
<dbReference type="PANTHER" id="PTHR45527">
    <property type="entry name" value="NONRIBOSOMAL PEPTIDE SYNTHETASE"/>
    <property type="match status" value="1"/>
</dbReference>
<dbReference type="GO" id="GO:0044550">
    <property type="term" value="P:secondary metabolite biosynthetic process"/>
    <property type="evidence" value="ECO:0007669"/>
    <property type="project" value="TreeGrafter"/>
</dbReference>
<dbReference type="SUPFAM" id="SSF56801">
    <property type="entry name" value="Acetyl-CoA synthetase-like"/>
    <property type="match status" value="1"/>
</dbReference>
<dbReference type="KEGG" id="srn:A4G23_00463"/>
<evidence type="ECO:0000313" key="3">
    <source>
        <dbReference type="Proteomes" id="UP000095349"/>
    </source>
</evidence>
<dbReference type="AlphaFoldDB" id="A0A1D8FWU6"/>
<dbReference type="InterPro" id="IPR010071">
    <property type="entry name" value="AA_adenyl_dom"/>
</dbReference>
<sequence>MEQSPLSGTDMADRQQSLADWFRRGLAVNPEGVAARDATTRLTYREMDRLALALAGLIRRAAPRAERIGVLMDRGAHAYAALLGVLYAGATVVPMNPEYPAERTRFMAESAGVQAVVADAAGRAAAGSWGAVPVVRAEDWLGSPEEGLRSPAPPAELAYIVFTSGTTGRPKGVPIAQRNIAHYLEVIHARYAFTPDDVFSQISDLTFDLSVFDLYAAWGAGGSVVTVKPAHFLRVARFIAAHGITVWLSAPSLVALLRRHSAMAPGSLPGLRWSLFCGEPLLERDAADWLRAAPGSTVENLYGPTEATITCTAHRYVPEVSARLVVNGVLPIGALHPGLAALVVDPDAPEEENPHGDGELCVTGPQTFGGYLDPADDAGRFLTLGGRRWYRTGDLVRRLPGGELAFLGRRDHQVKVRGRRIELAEVDWGLRRCAGVREAVTVLAGDHLVGFCAGTDADPGLILKELAGILPSHSLPRRVVVLAEFPLTHNRKIDRRALAELARTPA</sequence>
<gene>
    <name evidence="2" type="primary">srfAB_1</name>
    <name evidence="2" type="ORF">A4G23_00463</name>
</gene>
<organism evidence="2 3">
    <name type="scientific">Streptomyces rubrolavendulae</name>
    <dbReference type="NCBI Taxonomy" id="285473"/>
    <lineage>
        <taxon>Bacteria</taxon>
        <taxon>Bacillati</taxon>
        <taxon>Actinomycetota</taxon>
        <taxon>Actinomycetes</taxon>
        <taxon>Kitasatosporales</taxon>
        <taxon>Streptomycetaceae</taxon>
        <taxon>Streptomyces</taxon>
    </lineage>
</organism>